<dbReference type="Proteomes" id="UP001347796">
    <property type="component" value="Unassembled WGS sequence"/>
</dbReference>
<comment type="caution">
    <text evidence="8">The sequence shown here is derived from an EMBL/GenBank/DDBJ whole genome shotgun (WGS) entry which is preliminary data.</text>
</comment>
<feature type="compositionally biased region" description="Basic and acidic residues" evidence="6">
    <location>
        <begin position="84"/>
        <end position="93"/>
    </location>
</feature>
<evidence type="ECO:0000256" key="5">
    <source>
        <dbReference type="ARBA" id="ARBA00023242"/>
    </source>
</evidence>
<comment type="similarity">
    <text evidence="3">Belongs to the HPF1 family.</text>
</comment>
<organism evidence="8 9">
    <name type="scientific">Patella caerulea</name>
    <name type="common">Rayed Mediterranean limpet</name>
    <dbReference type="NCBI Taxonomy" id="87958"/>
    <lineage>
        <taxon>Eukaryota</taxon>
        <taxon>Metazoa</taxon>
        <taxon>Spiralia</taxon>
        <taxon>Lophotrochozoa</taxon>
        <taxon>Mollusca</taxon>
        <taxon>Gastropoda</taxon>
        <taxon>Patellogastropoda</taxon>
        <taxon>Patelloidea</taxon>
        <taxon>Patellidae</taxon>
        <taxon>Patella</taxon>
    </lineage>
</organism>
<evidence type="ECO:0000256" key="6">
    <source>
        <dbReference type="SAM" id="MobiDB-lite"/>
    </source>
</evidence>
<dbReference type="GO" id="GO:0072572">
    <property type="term" value="F:poly-ADP-D-ribose binding"/>
    <property type="evidence" value="ECO:0007669"/>
    <property type="project" value="TreeGrafter"/>
</dbReference>
<dbReference type="Pfam" id="PF10283">
    <property type="entry name" value="zf-CCHH"/>
    <property type="match status" value="1"/>
</dbReference>
<gene>
    <name evidence="8" type="ORF">SNE40_017055</name>
</gene>
<dbReference type="GO" id="GO:0006974">
    <property type="term" value="P:DNA damage response"/>
    <property type="evidence" value="ECO:0007669"/>
    <property type="project" value="InterPro"/>
</dbReference>
<proteinExistence type="inferred from homology"/>
<feature type="region of interest" description="Disordered" evidence="6">
    <location>
        <begin position="1"/>
        <end position="116"/>
    </location>
</feature>
<keyword evidence="9" id="KW-1185">Reference proteome</keyword>
<dbReference type="AlphaFoldDB" id="A0AAN8J9P2"/>
<evidence type="ECO:0000256" key="1">
    <source>
        <dbReference type="ARBA" id="ARBA00004123"/>
    </source>
</evidence>
<dbReference type="EMBL" id="JAZGQO010000011">
    <property type="protein sequence ID" value="KAK6173641.1"/>
    <property type="molecule type" value="Genomic_DNA"/>
</dbReference>
<reference evidence="8 9" key="1">
    <citation type="submission" date="2024-01" db="EMBL/GenBank/DDBJ databases">
        <title>The genome of the rayed Mediterranean limpet Patella caerulea (Linnaeus, 1758).</title>
        <authorList>
            <person name="Anh-Thu Weber A."/>
            <person name="Halstead-Nussloch G."/>
        </authorList>
    </citation>
    <scope>NUCLEOTIDE SEQUENCE [LARGE SCALE GENOMIC DNA]</scope>
    <source>
        <strain evidence="8">AATW-2023a</strain>
        <tissue evidence="8">Whole specimen</tissue>
    </source>
</reference>
<evidence type="ECO:0000313" key="8">
    <source>
        <dbReference type="EMBL" id="KAK6173641.1"/>
    </source>
</evidence>
<name>A0AAN8J9P2_PATCE</name>
<protein>
    <recommendedName>
        <fullName evidence="7">PBZ-type domain-containing protein</fullName>
    </recommendedName>
</protein>
<dbReference type="GO" id="GO:0042393">
    <property type="term" value="F:histone binding"/>
    <property type="evidence" value="ECO:0007669"/>
    <property type="project" value="InterPro"/>
</dbReference>
<dbReference type="InterPro" id="IPR019361">
    <property type="entry name" value="HPF1"/>
</dbReference>
<sequence>MDLRPLCKYGEKCYRQNQQHQKQYRHPKSKRKRDDEEDEELVKKNKIDDEAVDETKCKNSDDEDIKKHVESGSSKADPENEEEKEAKSDSVEREESEPVDDEADDSEAPLSPEDIKENIKQKYLAEFPEDLYQMWEFCKKENPGNPEETFKSTLGFTLVGPFDILAGKHKGVKINSRGKRPNYLLHWRYYYDPPEFTTIINGDRESQFHLGYYRDDPAEMPAFVAANSAKENGNIVYRGQNLFASIKYFLEEKIKSKDVSSDLKKKTESLLKRFIEYAKENGMDLDYKSQVTKNRDKKVVCKTLHGAGIVVPVDENDVGYRPVPETPADLRKMFRKIAESKTDKERDKNFEPLQELITYIQFANDECDYGEGLELGLDLFTHGGSVFHTTILSLLPLAYQLLRRDEYSKIIEAHLKKRRHIADLSELV</sequence>
<evidence type="ECO:0000256" key="4">
    <source>
        <dbReference type="ARBA" id="ARBA00022454"/>
    </source>
</evidence>
<accession>A0AAN8J9P2</accession>
<evidence type="ECO:0000259" key="7">
    <source>
        <dbReference type="Pfam" id="PF10283"/>
    </source>
</evidence>
<dbReference type="PANTHER" id="PTHR13386:SF1">
    <property type="entry name" value="HISTONE PARYLATION FACTOR 1"/>
    <property type="match status" value="1"/>
</dbReference>
<feature type="compositionally biased region" description="Basic residues" evidence="6">
    <location>
        <begin position="22"/>
        <end position="31"/>
    </location>
</feature>
<dbReference type="Pfam" id="PF10228">
    <property type="entry name" value="HPF1"/>
    <property type="match status" value="1"/>
</dbReference>
<feature type="domain" description="PBZ-type" evidence="7">
    <location>
        <begin position="4"/>
        <end position="28"/>
    </location>
</feature>
<feature type="compositionally biased region" description="Basic and acidic residues" evidence="6">
    <location>
        <begin position="1"/>
        <end position="14"/>
    </location>
</feature>
<keyword evidence="4" id="KW-0158">Chromosome</keyword>
<feature type="compositionally biased region" description="Acidic residues" evidence="6">
    <location>
        <begin position="94"/>
        <end position="107"/>
    </location>
</feature>
<dbReference type="GO" id="GO:0005634">
    <property type="term" value="C:nucleus"/>
    <property type="evidence" value="ECO:0007669"/>
    <property type="project" value="UniProtKB-SubCell"/>
</dbReference>
<dbReference type="PANTHER" id="PTHR13386">
    <property type="entry name" value="HISTONE PARYLATION FACTOR 1"/>
    <property type="match status" value="1"/>
</dbReference>
<comment type="subcellular location">
    <subcellularLocation>
        <location evidence="2">Chromosome</location>
    </subcellularLocation>
    <subcellularLocation>
        <location evidence="1">Nucleus</location>
    </subcellularLocation>
</comment>
<keyword evidence="5" id="KW-0539">Nucleus</keyword>
<evidence type="ECO:0000256" key="2">
    <source>
        <dbReference type="ARBA" id="ARBA00004286"/>
    </source>
</evidence>
<dbReference type="GO" id="GO:0005694">
    <property type="term" value="C:chromosome"/>
    <property type="evidence" value="ECO:0007669"/>
    <property type="project" value="UniProtKB-SubCell"/>
</dbReference>
<evidence type="ECO:0000256" key="3">
    <source>
        <dbReference type="ARBA" id="ARBA00010803"/>
    </source>
</evidence>
<feature type="compositionally biased region" description="Basic and acidic residues" evidence="6">
    <location>
        <begin position="41"/>
        <end position="70"/>
    </location>
</feature>
<dbReference type="InterPro" id="IPR019406">
    <property type="entry name" value="APLF_PBZ"/>
</dbReference>
<evidence type="ECO:0000313" key="9">
    <source>
        <dbReference type="Proteomes" id="UP001347796"/>
    </source>
</evidence>